<comment type="similarity">
    <text evidence="2">Belongs to the thiolase-like superfamily. FabH family.</text>
</comment>
<evidence type="ECO:0000256" key="2">
    <source>
        <dbReference type="ARBA" id="ARBA00008642"/>
    </source>
</evidence>
<evidence type="ECO:0000313" key="10">
    <source>
        <dbReference type="EMBL" id="MBC3936049.1"/>
    </source>
</evidence>
<dbReference type="Gene3D" id="3.40.47.10">
    <property type="match status" value="1"/>
</dbReference>
<dbReference type="Pfam" id="PF08545">
    <property type="entry name" value="ACP_syn_III"/>
    <property type="match status" value="1"/>
</dbReference>
<keyword evidence="5" id="KW-0276">Fatty acid metabolism</keyword>
<evidence type="ECO:0000259" key="9">
    <source>
        <dbReference type="Pfam" id="PF08545"/>
    </source>
</evidence>
<dbReference type="InterPro" id="IPR013751">
    <property type="entry name" value="ACP_syn_III_N"/>
</dbReference>
<comment type="caution">
    <text evidence="10">The sequence shown here is derived from an EMBL/GenBank/DDBJ whole genome shotgun (WGS) entry which is preliminary data.</text>
</comment>
<dbReference type="SUPFAM" id="SSF53901">
    <property type="entry name" value="Thiolase-like"/>
    <property type="match status" value="1"/>
</dbReference>
<keyword evidence="6" id="KW-0443">Lipid metabolism</keyword>
<dbReference type="NCBIfam" id="NF006829">
    <property type="entry name" value="PRK09352.1"/>
    <property type="match status" value="1"/>
</dbReference>
<dbReference type="PANTHER" id="PTHR43091">
    <property type="entry name" value="3-OXOACYL-[ACYL-CARRIER-PROTEIN] SYNTHASE"/>
    <property type="match status" value="1"/>
</dbReference>
<feature type="domain" description="Beta-ketoacyl-[acyl-carrier-protein] synthase III N-terminal" evidence="9">
    <location>
        <begin position="110"/>
        <end position="189"/>
    </location>
</feature>
<dbReference type="AlphaFoldDB" id="A0A923KTH5"/>
<dbReference type="CDD" id="cd00830">
    <property type="entry name" value="KAS_III"/>
    <property type="match status" value="1"/>
</dbReference>
<comment type="pathway">
    <text evidence="1">Lipid metabolism.</text>
</comment>
<feature type="domain" description="Beta-ketoacyl-[acyl-carrier-protein] synthase III C-terminal" evidence="8">
    <location>
        <begin position="252"/>
        <end position="337"/>
    </location>
</feature>
<evidence type="ECO:0000256" key="3">
    <source>
        <dbReference type="ARBA" id="ARBA00022516"/>
    </source>
</evidence>
<gene>
    <name evidence="10" type="ORF">H8K47_11805</name>
</gene>
<dbReference type="Proteomes" id="UP000612361">
    <property type="component" value="Unassembled WGS sequence"/>
</dbReference>
<evidence type="ECO:0000256" key="1">
    <source>
        <dbReference type="ARBA" id="ARBA00005189"/>
    </source>
</evidence>
<sequence>MKAYASIQALAYALPEQILDNAELAQIFPEWTAEKIFEKTGIRQRHIAAVGETAADLAVQAAKKLFAEPDISPASIDYLLFCTQTPDYLLPSSACLIHQQLGLTSACPALDLNMGCSGYVYGLSVAKALVESGMANNVLLLTGDTYTKLIAENDRSVRPLFGDAATATLIQAKPGELAAISAFNMGTDGSGYEHLIVPQSGCRSMGCEDAAVFTDHAGNVRDASRLYMNGPEILKFTLQKIPGLCNETLELGGLGWDSIDMLILHQANRFLLEALRKKIGIATGRFLIELEHVGNTVSSSIPLALAISIEKGWNAQHKTVLLAGFGVGYSWGACIIRFDQKLIVKS</sequence>
<organism evidence="10 11">
    <name type="scientific">Undibacterium rugosum</name>
    <dbReference type="NCBI Taxonomy" id="2762291"/>
    <lineage>
        <taxon>Bacteria</taxon>
        <taxon>Pseudomonadati</taxon>
        <taxon>Pseudomonadota</taxon>
        <taxon>Betaproteobacteria</taxon>
        <taxon>Burkholderiales</taxon>
        <taxon>Oxalobacteraceae</taxon>
        <taxon>Undibacterium</taxon>
    </lineage>
</organism>
<accession>A0A923KTH5</accession>
<dbReference type="GO" id="GO:0004315">
    <property type="term" value="F:3-oxoacyl-[acyl-carrier-protein] synthase activity"/>
    <property type="evidence" value="ECO:0007669"/>
    <property type="project" value="InterPro"/>
</dbReference>
<dbReference type="Pfam" id="PF08541">
    <property type="entry name" value="ACP_syn_III_C"/>
    <property type="match status" value="1"/>
</dbReference>
<evidence type="ECO:0000256" key="4">
    <source>
        <dbReference type="ARBA" id="ARBA00022679"/>
    </source>
</evidence>
<evidence type="ECO:0000256" key="6">
    <source>
        <dbReference type="ARBA" id="ARBA00023098"/>
    </source>
</evidence>
<evidence type="ECO:0000313" key="11">
    <source>
        <dbReference type="Proteomes" id="UP000612361"/>
    </source>
</evidence>
<name>A0A923KTH5_9BURK</name>
<dbReference type="RefSeq" id="WP_186881610.1">
    <property type="nucleotide sequence ID" value="NZ_JACOGG010000011.1"/>
</dbReference>
<dbReference type="PANTHER" id="PTHR43091:SF1">
    <property type="entry name" value="BETA-KETOACYL-[ACYL-CARRIER-PROTEIN] SYNTHASE III, CHLOROPLASTIC"/>
    <property type="match status" value="1"/>
</dbReference>
<keyword evidence="7" id="KW-0275">Fatty acid biosynthesis</keyword>
<evidence type="ECO:0000259" key="8">
    <source>
        <dbReference type="Pfam" id="PF08541"/>
    </source>
</evidence>
<dbReference type="InterPro" id="IPR016039">
    <property type="entry name" value="Thiolase-like"/>
</dbReference>
<dbReference type="EMBL" id="JACOGG010000011">
    <property type="protein sequence ID" value="MBC3936049.1"/>
    <property type="molecule type" value="Genomic_DNA"/>
</dbReference>
<protein>
    <submittedName>
        <fullName evidence="10">Ketoacyl-ACP synthase III</fullName>
    </submittedName>
</protein>
<evidence type="ECO:0000256" key="5">
    <source>
        <dbReference type="ARBA" id="ARBA00022832"/>
    </source>
</evidence>
<dbReference type="GO" id="GO:0006633">
    <property type="term" value="P:fatty acid biosynthetic process"/>
    <property type="evidence" value="ECO:0007669"/>
    <property type="project" value="UniProtKB-KW"/>
</dbReference>
<keyword evidence="4" id="KW-0808">Transferase</keyword>
<evidence type="ECO:0000256" key="7">
    <source>
        <dbReference type="ARBA" id="ARBA00023160"/>
    </source>
</evidence>
<proteinExistence type="inferred from homology"/>
<dbReference type="InterPro" id="IPR013747">
    <property type="entry name" value="ACP_syn_III_C"/>
</dbReference>
<reference evidence="10" key="1">
    <citation type="submission" date="2020-08" db="EMBL/GenBank/DDBJ databases">
        <title>Novel species isolated from subtropical streams in China.</title>
        <authorList>
            <person name="Lu H."/>
        </authorList>
    </citation>
    <scope>NUCLEOTIDE SEQUENCE</scope>
    <source>
        <strain evidence="10">CY7W</strain>
    </source>
</reference>
<keyword evidence="3" id="KW-0444">Lipid biosynthesis</keyword>
<keyword evidence="11" id="KW-1185">Reference proteome</keyword>